<evidence type="ECO:0000256" key="1">
    <source>
        <dbReference type="ARBA" id="ARBA00001968"/>
    </source>
</evidence>
<dbReference type="STRING" id="67767.A0A0J7JW87"/>
<dbReference type="Pfam" id="PF13359">
    <property type="entry name" value="DDE_Tnp_4"/>
    <property type="match status" value="1"/>
</dbReference>
<dbReference type="GO" id="GO:0046872">
    <property type="term" value="F:metal ion binding"/>
    <property type="evidence" value="ECO:0007669"/>
    <property type="project" value="UniProtKB-KW"/>
</dbReference>
<keyword evidence="5" id="KW-1185">Reference proteome</keyword>
<name>A0A0J7JW87_LASNI</name>
<evidence type="ECO:0000313" key="5">
    <source>
        <dbReference type="Proteomes" id="UP000036403"/>
    </source>
</evidence>
<protein>
    <submittedName>
        <fullName evidence="4">Nuclease harbi1</fullName>
    </submittedName>
</protein>
<gene>
    <name evidence="4" type="ORF">RF55_24107</name>
</gene>
<dbReference type="InterPro" id="IPR027806">
    <property type="entry name" value="HARBI1_dom"/>
</dbReference>
<dbReference type="PaxDb" id="67767-A0A0J7JW87"/>
<sequence length="118" mass="13367">MAPYKDNGHLTQHQNNFNHYLSKARMTIECAFGLLKARWRSLLHLLPMTSVNKILQYIVACCVLHNICELRGDACNEPLTEISLGERAVRGLVNDVARTRVANAKRDRIALSLPLIQE</sequence>
<organism evidence="4 5">
    <name type="scientific">Lasius niger</name>
    <name type="common">Black garden ant</name>
    <dbReference type="NCBI Taxonomy" id="67767"/>
    <lineage>
        <taxon>Eukaryota</taxon>
        <taxon>Metazoa</taxon>
        <taxon>Ecdysozoa</taxon>
        <taxon>Arthropoda</taxon>
        <taxon>Hexapoda</taxon>
        <taxon>Insecta</taxon>
        <taxon>Pterygota</taxon>
        <taxon>Neoptera</taxon>
        <taxon>Endopterygota</taxon>
        <taxon>Hymenoptera</taxon>
        <taxon>Apocrita</taxon>
        <taxon>Aculeata</taxon>
        <taxon>Formicoidea</taxon>
        <taxon>Formicidae</taxon>
        <taxon>Formicinae</taxon>
        <taxon>Lasius</taxon>
        <taxon>Lasius</taxon>
    </lineage>
</organism>
<reference evidence="4 5" key="1">
    <citation type="submission" date="2015-04" db="EMBL/GenBank/DDBJ databases">
        <title>Lasius niger genome sequencing.</title>
        <authorList>
            <person name="Konorov E.A."/>
            <person name="Nikitin M.A."/>
            <person name="Kirill M.V."/>
            <person name="Chang P."/>
        </authorList>
    </citation>
    <scope>NUCLEOTIDE SEQUENCE [LARGE SCALE GENOMIC DNA]</scope>
    <source>
        <tissue evidence="4">Whole</tissue>
    </source>
</reference>
<proteinExistence type="predicted"/>
<feature type="domain" description="DDE Tnp4" evidence="3">
    <location>
        <begin position="2"/>
        <end position="66"/>
    </location>
</feature>
<keyword evidence="2" id="KW-0479">Metal-binding</keyword>
<evidence type="ECO:0000313" key="4">
    <source>
        <dbReference type="EMBL" id="KMQ82116.1"/>
    </source>
</evidence>
<accession>A0A0J7JW87</accession>
<dbReference type="AlphaFoldDB" id="A0A0J7JW87"/>
<comment type="caution">
    <text evidence="4">The sequence shown here is derived from an EMBL/GenBank/DDBJ whole genome shotgun (WGS) entry which is preliminary data.</text>
</comment>
<dbReference type="EMBL" id="LBMM01028209">
    <property type="protein sequence ID" value="KMQ82116.1"/>
    <property type="molecule type" value="Genomic_DNA"/>
</dbReference>
<evidence type="ECO:0000259" key="3">
    <source>
        <dbReference type="Pfam" id="PF13359"/>
    </source>
</evidence>
<evidence type="ECO:0000256" key="2">
    <source>
        <dbReference type="ARBA" id="ARBA00022723"/>
    </source>
</evidence>
<comment type="cofactor">
    <cofactor evidence="1">
        <name>a divalent metal cation</name>
        <dbReference type="ChEBI" id="CHEBI:60240"/>
    </cofactor>
</comment>
<dbReference type="Proteomes" id="UP000036403">
    <property type="component" value="Unassembled WGS sequence"/>
</dbReference>
<dbReference type="OrthoDB" id="2668416at2759"/>